<comment type="caution">
    <text evidence="3">The sequence shown here is derived from an EMBL/GenBank/DDBJ whole genome shotgun (WGS) entry which is preliminary data.</text>
</comment>
<dbReference type="PANTHER" id="PTHR23278:SF26">
    <property type="entry name" value="SIDESTEP III, ISOFORM O"/>
    <property type="match status" value="1"/>
</dbReference>
<proteinExistence type="predicted"/>
<dbReference type="SUPFAM" id="SSF48726">
    <property type="entry name" value="Immunoglobulin"/>
    <property type="match status" value="1"/>
</dbReference>
<dbReference type="Proteomes" id="UP001148838">
    <property type="component" value="Unassembled WGS sequence"/>
</dbReference>
<feature type="compositionally biased region" description="Polar residues" evidence="1">
    <location>
        <begin position="32"/>
        <end position="45"/>
    </location>
</feature>
<evidence type="ECO:0000259" key="2">
    <source>
        <dbReference type="PROSITE" id="PS50835"/>
    </source>
</evidence>
<feature type="domain" description="Ig-like" evidence="2">
    <location>
        <begin position="70"/>
        <end position="161"/>
    </location>
</feature>
<reference evidence="3 4" key="1">
    <citation type="journal article" date="2022" name="Allergy">
        <title>Genome assembly and annotation of Periplaneta americana reveal a comprehensive cockroach allergen profile.</title>
        <authorList>
            <person name="Wang L."/>
            <person name="Xiong Q."/>
            <person name="Saelim N."/>
            <person name="Wang L."/>
            <person name="Nong W."/>
            <person name="Wan A.T."/>
            <person name="Shi M."/>
            <person name="Liu X."/>
            <person name="Cao Q."/>
            <person name="Hui J.H.L."/>
            <person name="Sookrung N."/>
            <person name="Leung T.F."/>
            <person name="Tungtrongchitr A."/>
            <person name="Tsui S.K.W."/>
        </authorList>
    </citation>
    <scope>NUCLEOTIDE SEQUENCE [LARGE SCALE GENOMIC DNA]</scope>
    <source>
        <strain evidence="3">PWHHKU_190912</strain>
    </source>
</reference>
<organism evidence="3 4">
    <name type="scientific">Periplaneta americana</name>
    <name type="common">American cockroach</name>
    <name type="synonym">Blatta americana</name>
    <dbReference type="NCBI Taxonomy" id="6978"/>
    <lineage>
        <taxon>Eukaryota</taxon>
        <taxon>Metazoa</taxon>
        <taxon>Ecdysozoa</taxon>
        <taxon>Arthropoda</taxon>
        <taxon>Hexapoda</taxon>
        <taxon>Insecta</taxon>
        <taxon>Pterygota</taxon>
        <taxon>Neoptera</taxon>
        <taxon>Polyneoptera</taxon>
        <taxon>Dictyoptera</taxon>
        <taxon>Blattodea</taxon>
        <taxon>Blattoidea</taxon>
        <taxon>Blattidae</taxon>
        <taxon>Blattinae</taxon>
        <taxon>Periplaneta</taxon>
    </lineage>
</organism>
<dbReference type="PANTHER" id="PTHR23278">
    <property type="entry name" value="SIDESTEP PROTEIN"/>
    <property type="match status" value="1"/>
</dbReference>
<evidence type="ECO:0000256" key="1">
    <source>
        <dbReference type="SAM" id="MobiDB-lite"/>
    </source>
</evidence>
<dbReference type="EMBL" id="JAJSOF020000005">
    <property type="protein sequence ID" value="KAJ4448418.1"/>
    <property type="molecule type" value="Genomic_DNA"/>
</dbReference>
<keyword evidence="4" id="KW-1185">Reference proteome</keyword>
<feature type="compositionally biased region" description="Acidic residues" evidence="1">
    <location>
        <begin position="17"/>
        <end position="27"/>
    </location>
</feature>
<evidence type="ECO:0000313" key="3">
    <source>
        <dbReference type="EMBL" id="KAJ4448418.1"/>
    </source>
</evidence>
<feature type="region of interest" description="Disordered" evidence="1">
    <location>
        <begin position="17"/>
        <end position="48"/>
    </location>
</feature>
<evidence type="ECO:0000313" key="4">
    <source>
        <dbReference type="Proteomes" id="UP001148838"/>
    </source>
</evidence>
<dbReference type="InterPro" id="IPR007110">
    <property type="entry name" value="Ig-like_dom"/>
</dbReference>
<name>A0ABQ8TQ30_PERAM</name>
<protein>
    <recommendedName>
        <fullName evidence="2">Ig-like domain-containing protein</fullName>
    </recommendedName>
</protein>
<sequence>MEEELERVVINIGIVSSDEECDEDEMDYDRPGSSTDTADEGSSTDSADEIETSASAYSYFWNKQYFIRYPTLLTNTFCALLPVAPVCKNEEVTVVGASLDEVLRVRCHVTADPGDVSFVWQFNNSGESFEVEQSRFGTGNGSTSDLYYTPKSERDYGTLACWGRNAIGRQAEPCVFQLVPAARPGALRNCTLRAATNQSTDALEVECVAGYDGGLPQRFVLEAYESRTMRLRLNMSSDTPLFRLDLNDLLPAHTPTLHIVLYASNPKGRSEVAMLEDIALKDAEKRTGNVAHLTLLSSTKLETWLQGHLVLTLLESLS</sequence>
<gene>
    <name evidence="3" type="ORF">ANN_10434</name>
</gene>
<dbReference type="InterPro" id="IPR036179">
    <property type="entry name" value="Ig-like_dom_sf"/>
</dbReference>
<dbReference type="PROSITE" id="PS50835">
    <property type="entry name" value="IG_LIKE"/>
    <property type="match status" value="1"/>
</dbReference>
<accession>A0ABQ8TQ30</accession>